<evidence type="ECO:0000256" key="2">
    <source>
        <dbReference type="ARBA" id="ARBA00004906"/>
    </source>
</evidence>
<dbReference type="VEuPathDB" id="FungiDB:SJAG_01253"/>
<comment type="pathway">
    <text evidence="2 10">Protein modification; protein ubiquitination.</text>
</comment>
<dbReference type="PROSITE" id="PS51157">
    <property type="entry name" value="ZF_UBR"/>
    <property type="match status" value="1"/>
</dbReference>
<dbReference type="GeneID" id="7048403"/>
<evidence type="ECO:0000256" key="4">
    <source>
        <dbReference type="ARBA" id="ARBA00022723"/>
    </source>
</evidence>
<dbReference type="InterPro" id="IPR055194">
    <property type="entry name" value="UBR1-like_WH"/>
</dbReference>
<dbReference type="Proteomes" id="UP000001744">
    <property type="component" value="Unassembled WGS sequence"/>
</dbReference>
<dbReference type="JaponicusDB" id="SJAG_01253">
    <property type="gene designation" value="ubr1"/>
</dbReference>
<dbReference type="GO" id="GO:1900735">
    <property type="term" value="P:positive regulation of flocculation"/>
    <property type="evidence" value="ECO:0007669"/>
    <property type="project" value="EnsemblFungi"/>
</dbReference>
<keyword evidence="3 10" id="KW-0808">Transferase</keyword>
<dbReference type="InterPro" id="IPR044046">
    <property type="entry name" value="E3_ligase_UBR-like_C"/>
</dbReference>
<keyword evidence="4 10" id="KW-0479">Metal-binding</keyword>
<dbReference type="InterPro" id="IPR003126">
    <property type="entry name" value="Znf_UBR"/>
</dbReference>
<dbReference type="InterPro" id="IPR042065">
    <property type="entry name" value="E3_ELL-like"/>
</dbReference>
<keyword evidence="7 10" id="KW-0862">Zinc</keyword>
<feature type="zinc finger region" description="UBR-type" evidence="9">
    <location>
        <begin position="96"/>
        <end position="168"/>
    </location>
</feature>
<dbReference type="GO" id="GO:2000639">
    <property type="term" value="P:negative regulation of SREBP signaling pathway"/>
    <property type="evidence" value="ECO:0007669"/>
    <property type="project" value="EnsemblFungi"/>
</dbReference>
<dbReference type="PANTHER" id="PTHR21497">
    <property type="entry name" value="UBIQUITIN LIGASE E3 ALPHA-RELATED"/>
    <property type="match status" value="1"/>
</dbReference>
<dbReference type="Pfam" id="PF02207">
    <property type="entry name" value="zf-UBR"/>
    <property type="match status" value="1"/>
</dbReference>
<dbReference type="GO" id="GO:0016567">
    <property type="term" value="P:protein ubiquitination"/>
    <property type="evidence" value="ECO:0000318"/>
    <property type="project" value="GO_Central"/>
</dbReference>
<dbReference type="Pfam" id="PF22960">
    <property type="entry name" value="WHD_UBR1"/>
    <property type="match status" value="1"/>
</dbReference>
<dbReference type="InterPro" id="IPR036390">
    <property type="entry name" value="WH_DNA-bd_sf"/>
</dbReference>
<dbReference type="Gene3D" id="1.10.10.2670">
    <property type="entry name" value="E3 ubiquitin-protein ligase"/>
    <property type="match status" value="1"/>
</dbReference>
<dbReference type="GO" id="GO:0008270">
    <property type="term" value="F:zinc ion binding"/>
    <property type="evidence" value="ECO:0007669"/>
    <property type="project" value="UniProtKB-UniRule"/>
</dbReference>
<dbReference type="OrthoDB" id="26387at2759"/>
<evidence type="ECO:0000256" key="3">
    <source>
        <dbReference type="ARBA" id="ARBA00022679"/>
    </source>
</evidence>
<dbReference type="eggNOG" id="KOG1140">
    <property type="taxonomic scope" value="Eukaryota"/>
</dbReference>
<dbReference type="CDD" id="cd16482">
    <property type="entry name" value="RING-H2_UBR1-like"/>
    <property type="match status" value="1"/>
</dbReference>
<keyword evidence="6 10" id="KW-0833">Ubl conjugation pathway</keyword>
<dbReference type="EC" id="2.3.2.27" evidence="10"/>
<feature type="domain" description="UBR-type" evidence="12">
    <location>
        <begin position="96"/>
        <end position="168"/>
    </location>
</feature>
<comment type="catalytic activity">
    <reaction evidence="1 10">
        <text>S-ubiquitinyl-[E2 ubiquitin-conjugating enzyme]-L-cysteine + [acceptor protein]-L-lysine = [E2 ubiquitin-conjugating enzyme]-L-cysteine + N(6)-ubiquitinyl-[acceptor protein]-L-lysine.</text>
        <dbReference type="EC" id="2.3.2.27"/>
    </reaction>
</comment>
<dbReference type="GO" id="GO:0061630">
    <property type="term" value="F:ubiquitin protein ligase activity"/>
    <property type="evidence" value="ECO:0000318"/>
    <property type="project" value="GO_Central"/>
</dbReference>
<comment type="similarity">
    <text evidence="8 10">Belongs to the E3 ubiquitin-protein ligase UBR1-like family.</text>
</comment>
<dbReference type="GO" id="GO:0000151">
    <property type="term" value="C:ubiquitin ligase complex"/>
    <property type="evidence" value="ECO:0000318"/>
    <property type="project" value="GO_Central"/>
</dbReference>
<evidence type="ECO:0000256" key="7">
    <source>
        <dbReference type="ARBA" id="ARBA00022833"/>
    </source>
</evidence>
<dbReference type="OMA" id="GWYLWAS"/>
<name>B6K064_SCHJY</name>
<keyword evidence="15" id="KW-1185">Reference proteome</keyword>
<dbReference type="Pfam" id="PF18995">
    <property type="entry name" value="PRT6_C"/>
    <property type="match status" value="1"/>
</dbReference>
<dbReference type="SMART" id="SM00396">
    <property type="entry name" value="ZnF_UBR1"/>
    <property type="match status" value="1"/>
</dbReference>
<dbReference type="PANTHER" id="PTHR21497:SF24">
    <property type="entry name" value="E3 UBIQUITIN-PROTEIN LIGASE UBR1"/>
    <property type="match status" value="1"/>
</dbReference>
<evidence type="ECO:0000256" key="1">
    <source>
        <dbReference type="ARBA" id="ARBA00000900"/>
    </source>
</evidence>
<keyword evidence="11" id="KW-0175">Coiled coil</keyword>
<dbReference type="FunFam" id="2.10.110.30:FF:000002">
    <property type="entry name" value="Putative e3 ubiquitin-protein ligase ubr3"/>
    <property type="match status" value="1"/>
</dbReference>
<dbReference type="GO" id="GO:0071596">
    <property type="term" value="P:ubiquitin-dependent protein catabolic process via the N-end rule pathway"/>
    <property type="evidence" value="ECO:0000318"/>
    <property type="project" value="GO_Central"/>
</dbReference>
<evidence type="ECO:0000256" key="6">
    <source>
        <dbReference type="ARBA" id="ARBA00022786"/>
    </source>
</evidence>
<comment type="function">
    <text evidence="10">Ubiquitin ligase protein which is a component of the N-end rule pathway. Recognizes and binds to proteins bearing specific N-terminal residues that are destabilizing according to the N-end rule, leading to their ubiquitination and subsequent degradation.</text>
</comment>
<evidence type="ECO:0000256" key="10">
    <source>
        <dbReference type="RuleBase" id="RU366018"/>
    </source>
</evidence>
<dbReference type="STRING" id="402676.B6K064"/>
<evidence type="ECO:0000259" key="12">
    <source>
        <dbReference type="PROSITE" id="PS51157"/>
    </source>
</evidence>
<dbReference type="RefSeq" id="XP_002172507.1">
    <property type="nucleotide sequence ID" value="XM_002172471.2"/>
</dbReference>
<organism evidence="13 15">
    <name type="scientific">Schizosaccharomyces japonicus (strain yFS275 / FY16936)</name>
    <name type="common">Fission yeast</name>
    <dbReference type="NCBI Taxonomy" id="402676"/>
    <lineage>
        <taxon>Eukaryota</taxon>
        <taxon>Fungi</taxon>
        <taxon>Dikarya</taxon>
        <taxon>Ascomycota</taxon>
        <taxon>Taphrinomycotina</taxon>
        <taxon>Schizosaccharomycetes</taxon>
        <taxon>Schizosaccharomycetales</taxon>
        <taxon>Schizosaccharomycetaceae</taxon>
        <taxon>Schizosaccharomyces</taxon>
    </lineage>
</organism>
<dbReference type="EMBL" id="KE651168">
    <property type="protein sequence ID" value="EEB06214.1"/>
    <property type="molecule type" value="Genomic_DNA"/>
</dbReference>
<evidence type="ECO:0000313" key="15">
    <source>
        <dbReference type="Proteomes" id="UP000001744"/>
    </source>
</evidence>
<evidence type="ECO:0000256" key="11">
    <source>
        <dbReference type="SAM" id="Coils"/>
    </source>
</evidence>
<reference evidence="13 15" key="1">
    <citation type="journal article" date="2011" name="Science">
        <title>Comparative functional genomics of the fission yeasts.</title>
        <authorList>
            <person name="Rhind N."/>
            <person name="Chen Z."/>
            <person name="Yassour M."/>
            <person name="Thompson D.A."/>
            <person name="Haas B.J."/>
            <person name="Habib N."/>
            <person name="Wapinski I."/>
            <person name="Roy S."/>
            <person name="Lin M.F."/>
            <person name="Heiman D.I."/>
            <person name="Young S.K."/>
            <person name="Furuya K."/>
            <person name="Guo Y."/>
            <person name="Pidoux A."/>
            <person name="Chen H.M."/>
            <person name="Robbertse B."/>
            <person name="Goldberg J.M."/>
            <person name="Aoki K."/>
            <person name="Bayne E.H."/>
            <person name="Berlin A.M."/>
            <person name="Desjardins C.A."/>
            <person name="Dobbs E."/>
            <person name="Dukaj L."/>
            <person name="Fan L."/>
            <person name="FitzGerald M.G."/>
            <person name="French C."/>
            <person name="Gujja S."/>
            <person name="Hansen K."/>
            <person name="Keifenheim D."/>
            <person name="Levin J.Z."/>
            <person name="Mosher R.A."/>
            <person name="Mueller C.A."/>
            <person name="Pfiffner J."/>
            <person name="Priest M."/>
            <person name="Russ C."/>
            <person name="Smialowska A."/>
            <person name="Swoboda P."/>
            <person name="Sykes S.M."/>
            <person name="Vaughn M."/>
            <person name="Vengrova S."/>
            <person name="Yoder R."/>
            <person name="Zeng Q."/>
            <person name="Allshire R."/>
            <person name="Baulcombe D."/>
            <person name="Birren B.W."/>
            <person name="Brown W."/>
            <person name="Ekwall K."/>
            <person name="Kellis M."/>
            <person name="Leatherwood J."/>
            <person name="Levin H."/>
            <person name="Margalit H."/>
            <person name="Martienssen R."/>
            <person name="Nieduszynski C.A."/>
            <person name="Spatafora J.W."/>
            <person name="Friedman N."/>
            <person name="Dalgaard J.Z."/>
            <person name="Baumann P."/>
            <person name="Niki H."/>
            <person name="Regev A."/>
            <person name="Nusbaum C."/>
        </authorList>
    </citation>
    <scope>NUCLEOTIDE SEQUENCE [LARGE SCALE GENOMIC DNA]</scope>
    <source>
        <strain evidence="15">yFS275 / FY16936</strain>
    </source>
</reference>
<evidence type="ECO:0000256" key="8">
    <source>
        <dbReference type="ARBA" id="ARBA00046341"/>
    </source>
</evidence>
<evidence type="ECO:0000313" key="14">
    <source>
        <dbReference type="JaponicusDB" id="SJAG_01253"/>
    </source>
</evidence>
<feature type="coiled-coil region" evidence="11">
    <location>
        <begin position="1096"/>
        <end position="1130"/>
    </location>
</feature>
<protein>
    <recommendedName>
        <fullName evidence="10">E3 ubiquitin-protein ligase</fullName>
        <ecNumber evidence="10">2.3.2.27</ecNumber>
    </recommendedName>
</protein>
<dbReference type="InterPro" id="IPR039164">
    <property type="entry name" value="UBR1-like"/>
</dbReference>
<sequence length="1923" mass="220727">MQSFSEGECLQAKKIQLRKRLLHFLQTQAYKNEFVWTEDSKIALLKELYSALLCYDESFWTPYFLDKKPIITGTFSLRKAQGSVDGDEYKRGRAKPVCGHVFRKGEVIFRCKNCSLDSNSALCVRCFRASAHKKHETSFSISTGSGGCCDCGNAEAWKQDYQCEIHAQAQEPLDSCSHPELIPTVLQLGIAETFACAINFIIDVISCSPEKLKRLSSVNEVLQNEVSSRFLESQYGMPDEPCTTFSLVLWNDEKHSFKQFYEQITTAIEAPNNKFGMQMADVINTTGRAVVATSHNINDLLVMAQCLSQINLAVSIRSTRDLFREEACGVIIHWLDDLADSHTFGDRNYLRLILCSTLRRPWTCGLQNVTQTLQHAIITNPLSSLDETDTDTTPSRLSQSSQSSSASYSRSCWAPCVNEVAAPSFAESTKMDYLFLYDLKLWKSLRYKLQEMYLGHLVWQPNFREFMGIRIAVLYRQLAESFLLLDREPEHSVIFFSVQIFTIPQIAKQLVAKYDFLTTVNSALYTFFTDKNEQKPNFVDENAMIRTDSAAFHSRRYFHVFHHIQFLLGIESVQEIMRVDFRYLKQYISFLYLFQGMCPYVRAITQHVEWENDSWMYVLNVSLQIAKLCRYIGNVYVGLDTGSLAAAIQLLFDVILRPKFHNGSWNHKENLSVYTSTASGEKTLVDYDVASQCVSFHHPLHWLLSTLLSNYVGRKDTQKLWSDEQLLAVIEHPIRVCTWLSQMRAKLWVRNGTTLRDQAHHYRDLSFHGYTFAMDVLLIQVAMVYGNTDSVFERLVKAFQLTDQMTGNYFNEHKHYDLTQLTSMFEDFLLLIISLVSNVVGLENWSASNCIKYDLIHILCFGPLSYSEIVKRVSEHLLERTEFEEVLHTVADFKPPEGLNDTGLFTIKSECLDFVDPYNIHFSRNQREEAECILRRKYGKQQFLDENNVVYELYSHSYATPLTTRIVMCNSYLQTIWHALVYAYLFPTDQCKFEGLVNISLHAILLALSHETSEPFDFSRSVCVKKFSVPNGLRLYCSKPEVSLLTILAQLKSHKLFAFSRPRIIGILQLLQKRLSAEFEMCFSDSVAASIPEVSLDISCKENQEKEEKLKRARERKARILEQFRQQQKQFLENNADFNDYDSNMDINDNDENESLDENADLFLTPPSDTCLLCQEELKDKNSYGILVYVQRNSLLRYLPGDNVSYLSELLELPSSLDRKVSSRPFGVAGMKKKKMDTLPIEELDDDCLKGFPSDCLRKGLQVTSCGHYMHTNCFKTYVSTVNMTTRANPYRNHPHNLSMKEFLCPLCKSLCNSIFLLMSKPHKEKRLSECTGPDAIRDWITNRVYLERDSLQTDDLFSSDCCLSLFSIDVLQQRLRNTLKEQYVSSFTLPQENRIASRTDTLRVELSSCGSESSVSSFLETHKNYEYVYVTEGVYELYRRLEDVLDLNLTVYTDGFIIANGKLVNVLELYSYTLACTEVSQRGTNGVDKSQTMLWFEVLTPSQLVFLRVLSVTVMTYAALSMNDFRNGLSGTSSEYATLVAGQHYRLFGASVPGFFSTQVPNQGAKYDTLLSKDIFTEFAEASVSGFLIHEESFITLTKCYYLADTVKTIWFLLKQLDTLKKCPVPRNYPVRTPQALLGFKHLVYYIWRYVCTSERMNQSPEDCPELNNASFLSMLLDLTEKFALVFLRKCALLWYVRYGIHFDTFPAEDLDKSEMDRITKALDLPTVTGNCNTLLQKESLTEWKLIEHWCQSHIANSPYREYSRVYTPSIYELVPLPREQDLLFELLLGRTCSKCQTEPLEPAICLFCGQVLCFQSHCCSFNGVGECSLHLQQCASNIGIYFIVKRCCILFLNPPTGSFAAAPFTDLYGEADLGLRRGRSQFLRQDRYDAFVRNVWIQGGVSSYIARRLDLQVDIGGWETL</sequence>
<dbReference type="CDD" id="cd19673">
    <property type="entry name" value="UBR-box_UBR3"/>
    <property type="match status" value="1"/>
</dbReference>
<dbReference type="SUPFAM" id="SSF46785">
    <property type="entry name" value="Winged helix' DNA-binding domain"/>
    <property type="match status" value="1"/>
</dbReference>
<evidence type="ECO:0000256" key="5">
    <source>
        <dbReference type="ARBA" id="ARBA00022771"/>
    </source>
</evidence>
<dbReference type="Gene3D" id="2.10.110.30">
    <property type="match status" value="1"/>
</dbReference>
<dbReference type="HOGENOM" id="CLU_000684_1_0_1"/>
<proteinExistence type="inferred from homology"/>
<accession>B6K064</accession>
<evidence type="ECO:0000256" key="9">
    <source>
        <dbReference type="PROSITE-ProRule" id="PRU00508"/>
    </source>
</evidence>
<keyword evidence="5 10" id="KW-0863">Zinc-finger</keyword>
<dbReference type="UniPathway" id="UPA00143"/>
<gene>
    <name evidence="14" type="primary">ubr1</name>
    <name evidence="13" type="ORF">SJAG_01253</name>
</gene>
<evidence type="ECO:0000313" key="13">
    <source>
        <dbReference type="EMBL" id="EEB06214.1"/>
    </source>
</evidence>
<dbReference type="GO" id="GO:0005737">
    <property type="term" value="C:cytoplasm"/>
    <property type="evidence" value="ECO:0000318"/>
    <property type="project" value="GO_Central"/>
</dbReference>